<gene>
    <name evidence="9" type="ORF">Pyn_26761</name>
</gene>
<dbReference type="GO" id="GO:0000974">
    <property type="term" value="C:Prp19 complex"/>
    <property type="evidence" value="ECO:0007669"/>
    <property type="project" value="TreeGrafter"/>
</dbReference>
<dbReference type="STRING" id="2094558.A0A314Z5K1"/>
<name>A0A314Z5K1_PRUYE</name>
<accession>A0A314Z5K1</accession>
<evidence type="ECO:0000256" key="5">
    <source>
        <dbReference type="ARBA" id="ARBA00022737"/>
    </source>
</evidence>
<evidence type="ECO:0000259" key="8">
    <source>
        <dbReference type="Pfam" id="PF23233"/>
    </source>
</evidence>
<dbReference type="InterPro" id="IPR045075">
    <property type="entry name" value="Syf1-like"/>
</dbReference>
<dbReference type="InterPro" id="IPR055433">
    <property type="entry name" value="HAT_Syf1-like_N"/>
</dbReference>
<keyword evidence="10" id="KW-1185">Reference proteome</keyword>
<keyword evidence="4" id="KW-0747">Spliceosome</keyword>
<dbReference type="OrthoDB" id="541719at2759"/>
<dbReference type="SMART" id="SM00386">
    <property type="entry name" value="HAT"/>
    <property type="match status" value="7"/>
</dbReference>
<protein>
    <recommendedName>
        <fullName evidence="8">Pre-mRNA-splicing factor Syf1-like N-terminal HAT-repeats domain-containing protein</fullName>
    </recommendedName>
</protein>
<dbReference type="GO" id="GO:0071011">
    <property type="term" value="C:precatalytic spliceosome"/>
    <property type="evidence" value="ECO:0007669"/>
    <property type="project" value="TreeGrafter"/>
</dbReference>
<evidence type="ECO:0000256" key="4">
    <source>
        <dbReference type="ARBA" id="ARBA00022728"/>
    </source>
</evidence>
<proteinExistence type="inferred from homology"/>
<dbReference type="AlphaFoldDB" id="A0A314Z5K1"/>
<feature type="domain" description="Pre-mRNA-splicing factor Syf1-like N-terminal HAT-repeats" evidence="8">
    <location>
        <begin position="15"/>
        <end position="180"/>
    </location>
</feature>
<evidence type="ECO:0000256" key="6">
    <source>
        <dbReference type="ARBA" id="ARBA00023187"/>
    </source>
</evidence>
<evidence type="ECO:0000313" key="10">
    <source>
        <dbReference type="Proteomes" id="UP000250321"/>
    </source>
</evidence>
<dbReference type="EMBL" id="PJQY01002043">
    <property type="protein sequence ID" value="PQP96955.1"/>
    <property type="molecule type" value="Genomic_DNA"/>
</dbReference>
<comment type="subcellular location">
    <subcellularLocation>
        <location evidence="1">Nucleus</location>
    </subcellularLocation>
</comment>
<reference evidence="9 10" key="1">
    <citation type="submission" date="2018-02" db="EMBL/GenBank/DDBJ databases">
        <title>Draft genome of wild Prunus yedoensis var. nudiflora.</title>
        <authorList>
            <person name="Baek S."/>
            <person name="Kim J.-H."/>
            <person name="Choi K."/>
            <person name="Kim G.-B."/>
            <person name="Cho A."/>
            <person name="Jang H."/>
            <person name="Shin C.-H."/>
            <person name="Yu H.-J."/>
            <person name="Mun J.-H."/>
        </authorList>
    </citation>
    <scope>NUCLEOTIDE SEQUENCE [LARGE SCALE GENOMIC DNA]</scope>
    <source>
        <strain evidence="10">cv. Jeju island</strain>
        <tissue evidence="9">Leaf</tissue>
    </source>
</reference>
<keyword evidence="7" id="KW-0539">Nucleus</keyword>
<dbReference type="GO" id="GO:0000245">
    <property type="term" value="P:spliceosomal complex assembly"/>
    <property type="evidence" value="ECO:0007669"/>
    <property type="project" value="TreeGrafter"/>
</dbReference>
<keyword evidence="3" id="KW-0507">mRNA processing</keyword>
<dbReference type="PANTHER" id="PTHR11246:SF3">
    <property type="entry name" value="CROOKED NECK-LIKE PROTEIN 1"/>
    <property type="match status" value="1"/>
</dbReference>
<dbReference type="InterPro" id="IPR011990">
    <property type="entry name" value="TPR-like_helical_dom_sf"/>
</dbReference>
<evidence type="ECO:0000256" key="1">
    <source>
        <dbReference type="ARBA" id="ARBA00004123"/>
    </source>
</evidence>
<dbReference type="Proteomes" id="UP000250321">
    <property type="component" value="Unassembled WGS sequence"/>
</dbReference>
<dbReference type="InterPro" id="IPR003107">
    <property type="entry name" value="HAT"/>
</dbReference>
<dbReference type="GO" id="GO:0071014">
    <property type="term" value="C:post-mRNA release spliceosomal complex"/>
    <property type="evidence" value="ECO:0007669"/>
    <property type="project" value="TreeGrafter"/>
</dbReference>
<dbReference type="PANTHER" id="PTHR11246">
    <property type="entry name" value="PRE-MRNA SPLICING FACTOR"/>
    <property type="match status" value="1"/>
</dbReference>
<organism evidence="9 10">
    <name type="scientific">Prunus yedoensis var. nudiflora</name>
    <dbReference type="NCBI Taxonomy" id="2094558"/>
    <lineage>
        <taxon>Eukaryota</taxon>
        <taxon>Viridiplantae</taxon>
        <taxon>Streptophyta</taxon>
        <taxon>Embryophyta</taxon>
        <taxon>Tracheophyta</taxon>
        <taxon>Spermatophyta</taxon>
        <taxon>Magnoliopsida</taxon>
        <taxon>eudicotyledons</taxon>
        <taxon>Gunneridae</taxon>
        <taxon>Pentapetalae</taxon>
        <taxon>rosids</taxon>
        <taxon>fabids</taxon>
        <taxon>Rosales</taxon>
        <taxon>Rosaceae</taxon>
        <taxon>Amygdaloideae</taxon>
        <taxon>Amygdaleae</taxon>
        <taxon>Prunus</taxon>
    </lineage>
</organism>
<sequence>MVYDVERQNRDWRRLQYEHEVGNNPLNYDSWTAYIRLEEDSAPAPANKHRIRELYARALANVPPLCKLLWKRYVDLWIDYARYEEFVAAGGDAVERTRQAYRQCLELIPHTKFSCAKAWLHAAQFEIRQLNLEGARKILGASTGCAPKAAIFDKYIEMELRLGNVDRCRKLYENYLDWSPRNSNNWVKYAELEKTLGEEERARGIFELAIGQPQLDKPGLLWKAYIDFERWEGEVERARQIYERLLDRTQHLKVWLSYAKFEAQGHQSKDSLVAQGREEQCVCIQRCRGVFERAVKYLDKNKLKVERLMLIKEWLIMETSFGDMGDVSLVKAKFPMNSMRRGRGLASTLPSPLPLPLRCSHQYLSRK</sequence>
<dbReference type="Pfam" id="PF02184">
    <property type="entry name" value="HAT"/>
    <property type="match status" value="1"/>
</dbReference>
<evidence type="ECO:0000256" key="2">
    <source>
        <dbReference type="ARBA" id="ARBA00008644"/>
    </source>
</evidence>
<keyword evidence="5" id="KW-0677">Repeat</keyword>
<dbReference type="GO" id="GO:0071007">
    <property type="term" value="C:U2-type catalytic step 2 spliceosome"/>
    <property type="evidence" value="ECO:0007669"/>
    <property type="project" value="TreeGrafter"/>
</dbReference>
<dbReference type="SUPFAM" id="SSF48452">
    <property type="entry name" value="TPR-like"/>
    <property type="match status" value="2"/>
</dbReference>
<evidence type="ECO:0000256" key="7">
    <source>
        <dbReference type="ARBA" id="ARBA00023242"/>
    </source>
</evidence>
<keyword evidence="6" id="KW-0508">mRNA splicing</keyword>
<comment type="similarity">
    <text evidence="2">Belongs to the crooked-neck family.</text>
</comment>
<evidence type="ECO:0000313" key="9">
    <source>
        <dbReference type="EMBL" id="PQP96955.1"/>
    </source>
</evidence>
<dbReference type="Pfam" id="PF23233">
    <property type="entry name" value="HAT_Syf1_CNRKL1_N"/>
    <property type="match status" value="1"/>
</dbReference>
<comment type="caution">
    <text evidence="9">The sequence shown here is derived from an EMBL/GenBank/DDBJ whole genome shotgun (WGS) entry which is preliminary data.</text>
</comment>
<dbReference type="Gene3D" id="1.25.40.10">
    <property type="entry name" value="Tetratricopeptide repeat domain"/>
    <property type="match status" value="2"/>
</dbReference>
<evidence type="ECO:0000256" key="3">
    <source>
        <dbReference type="ARBA" id="ARBA00022664"/>
    </source>
</evidence>